<dbReference type="Pfam" id="PF17853">
    <property type="entry name" value="GGDEF_2"/>
    <property type="match status" value="1"/>
</dbReference>
<dbReference type="PROSITE" id="PS00041">
    <property type="entry name" value="HTH_ARAC_FAMILY_1"/>
    <property type="match status" value="1"/>
</dbReference>
<dbReference type="PANTHER" id="PTHR43280">
    <property type="entry name" value="ARAC-FAMILY TRANSCRIPTIONAL REGULATOR"/>
    <property type="match status" value="1"/>
</dbReference>
<keyword evidence="4" id="KW-0812">Transmembrane</keyword>
<dbReference type="Gene3D" id="1.10.10.60">
    <property type="entry name" value="Homeodomain-like"/>
    <property type="match status" value="2"/>
</dbReference>
<protein>
    <submittedName>
        <fullName evidence="6">Helix-turn-helix domain-containing protein</fullName>
    </submittedName>
</protein>
<dbReference type="PROSITE" id="PS01124">
    <property type="entry name" value="HTH_ARAC_FAMILY_2"/>
    <property type="match status" value="1"/>
</dbReference>
<keyword evidence="1" id="KW-0805">Transcription regulation</keyword>
<dbReference type="PRINTS" id="PR00032">
    <property type="entry name" value="HTHARAC"/>
</dbReference>
<keyword evidence="2" id="KW-0238">DNA-binding</keyword>
<name>A0ABT4Q2K6_9BACL</name>
<dbReference type="SMART" id="SM00342">
    <property type="entry name" value="HTH_ARAC"/>
    <property type="match status" value="1"/>
</dbReference>
<evidence type="ECO:0000256" key="1">
    <source>
        <dbReference type="ARBA" id="ARBA00023015"/>
    </source>
</evidence>
<proteinExistence type="predicted"/>
<dbReference type="InterPro" id="IPR020449">
    <property type="entry name" value="Tscrpt_reg_AraC-type_HTH"/>
</dbReference>
<organism evidence="6 7">
    <name type="scientific">Paenibacillus gyeongsangnamensis</name>
    <dbReference type="NCBI Taxonomy" id="3388067"/>
    <lineage>
        <taxon>Bacteria</taxon>
        <taxon>Bacillati</taxon>
        <taxon>Bacillota</taxon>
        <taxon>Bacilli</taxon>
        <taxon>Bacillales</taxon>
        <taxon>Paenibacillaceae</taxon>
        <taxon>Paenibacillus</taxon>
    </lineage>
</organism>
<evidence type="ECO:0000259" key="5">
    <source>
        <dbReference type="PROSITE" id="PS01124"/>
    </source>
</evidence>
<dbReference type="InterPro" id="IPR009057">
    <property type="entry name" value="Homeodomain-like_sf"/>
</dbReference>
<evidence type="ECO:0000313" key="6">
    <source>
        <dbReference type="EMBL" id="MCZ8511066.1"/>
    </source>
</evidence>
<keyword evidence="4" id="KW-0472">Membrane</keyword>
<feature type="domain" description="HTH araC/xylS-type" evidence="5">
    <location>
        <begin position="643"/>
        <end position="742"/>
    </location>
</feature>
<evidence type="ECO:0000313" key="7">
    <source>
        <dbReference type="Proteomes" id="UP001527882"/>
    </source>
</evidence>
<dbReference type="InterPro" id="IPR018062">
    <property type="entry name" value="HTH_AraC-typ_CS"/>
</dbReference>
<gene>
    <name evidence="6" type="ORF">O9H85_01165</name>
</gene>
<evidence type="ECO:0000256" key="3">
    <source>
        <dbReference type="ARBA" id="ARBA00023163"/>
    </source>
</evidence>
<comment type="caution">
    <text evidence="6">The sequence shown here is derived from an EMBL/GenBank/DDBJ whole genome shotgun (WGS) entry which is preliminary data.</text>
</comment>
<sequence>MNKTWYKRLLLSYFPILFITVSVIIFIAVSMLSEFSIQETEKANRVFSKYVTDSMETSLKGIERVMLEEAGNSTAIYNFFEMKDTADPGTVYYETSKEMHKMMDDNPLIHSVYLYRAKDRVVLTTNAVEKLDSFQDKDFIAQALEKPQNAGWSPVREYSNLSLQPKDKVISLSKKALIPFGNQGIIVVNVRVDLLLRIVDEMINPDITFMDITDARGLKVYPVTQADPAVSGKTGSSKGTVITSLDSKVIGWHFMSGIKGGRTFSWVSAISRIWIGIGLATVLFSIVYTVYVTRRNYKPIEGIMAQINSYQSRSPLKGGDEFSFIGKVLDNLMDQTIRYEKQFQEDLIVRRKQFFHEVTEGPAAIPQQEWAASMGRFKLPSHYLKLMAGIAEIDAFAAFQQNYSATDRQLLKFALTNVVHEFSDPERLTVWAEWISDRRLAILLLIHKEEQSEPEAVAELLDRFRTWVAVNLKITLTLGLGRAVSRHEAVRESYQEALTVLDYKMSAGSNKVIRYGELDGEAGDTHKYYQRMDAMNQEFRIADAAWQVQLEQFAQELETDVLKDDDIRQLLRYFTRLLQRTMEGLSPEILAYWNDETVPALSGAIEASETLEELLPVLVSSLTRLHGHYIALRESKNHHQLMSEIRRYIEENYANPDLSLNLISNEFNVNAKYSSHLFKEEYGLKFVDFLMNLRMEHAKKLLLETELPLQDISEKVGYTHSISFGRTFKKVVGVTPGDYRKYMRTS</sequence>
<dbReference type="PANTHER" id="PTHR43280:SF10">
    <property type="entry name" value="REGULATORY PROTEIN POCR"/>
    <property type="match status" value="1"/>
</dbReference>
<keyword evidence="3" id="KW-0804">Transcription</keyword>
<reference evidence="6 7" key="1">
    <citation type="submission" date="2022-12" db="EMBL/GenBank/DDBJ databases">
        <title>Draft genome sequence of Paenibacillus sp. dW9.</title>
        <authorList>
            <person name="Choi E.-W."/>
            <person name="Kim D.-U."/>
        </authorList>
    </citation>
    <scope>NUCLEOTIDE SEQUENCE [LARGE SCALE GENOMIC DNA]</scope>
    <source>
        <strain evidence="7">dW9</strain>
    </source>
</reference>
<feature type="transmembrane region" description="Helical" evidence="4">
    <location>
        <begin position="12"/>
        <end position="32"/>
    </location>
</feature>
<dbReference type="Proteomes" id="UP001527882">
    <property type="component" value="Unassembled WGS sequence"/>
</dbReference>
<dbReference type="Pfam" id="PF12833">
    <property type="entry name" value="HTH_18"/>
    <property type="match status" value="1"/>
</dbReference>
<accession>A0ABT4Q2K6</accession>
<evidence type="ECO:0000256" key="2">
    <source>
        <dbReference type="ARBA" id="ARBA00023125"/>
    </source>
</evidence>
<evidence type="ECO:0000256" key="4">
    <source>
        <dbReference type="SAM" id="Phobius"/>
    </source>
</evidence>
<dbReference type="InterPro" id="IPR041522">
    <property type="entry name" value="CdaR_GGDEF"/>
</dbReference>
<dbReference type="RefSeq" id="WP_269879437.1">
    <property type="nucleotide sequence ID" value="NZ_JAQAGZ010000001.1"/>
</dbReference>
<dbReference type="InterPro" id="IPR018060">
    <property type="entry name" value="HTH_AraC"/>
</dbReference>
<dbReference type="EMBL" id="JAQAGZ010000001">
    <property type="protein sequence ID" value="MCZ8511066.1"/>
    <property type="molecule type" value="Genomic_DNA"/>
</dbReference>
<feature type="transmembrane region" description="Helical" evidence="4">
    <location>
        <begin position="269"/>
        <end position="291"/>
    </location>
</feature>
<keyword evidence="7" id="KW-1185">Reference proteome</keyword>
<dbReference type="SUPFAM" id="SSF46689">
    <property type="entry name" value="Homeodomain-like"/>
    <property type="match status" value="1"/>
</dbReference>
<keyword evidence="4" id="KW-1133">Transmembrane helix</keyword>